<keyword evidence="2 6" id="KW-0812">Transmembrane</keyword>
<reference evidence="9" key="1">
    <citation type="submission" date="2022-08" db="EMBL/GenBank/DDBJ databases">
        <authorList>
            <person name="Gutierrez-Valencia J."/>
        </authorList>
    </citation>
    <scope>NUCLEOTIDE SEQUENCE</scope>
</reference>
<keyword evidence="10" id="KW-1185">Reference proteome</keyword>
<dbReference type="PANTHER" id="PTHR21576:SF84">
    <property type="entry name" value="FAMILY PROTEIN, PUTATIVE, EXPRESSED-RELATED"/>
    <property type="match status" value="1"/>
</dbReference>
<feature type="region of interest" description="Disordered" evidence="5">
    <location>
        <begin position="578"/>
        <end position="604"/>
    </location>
</feature>
<evidence type="ECO:0000259" key="8">
    <source>
        <dbReference type="Pfam" id="PF23262"/>
    </source>
</evidence>
<dbReference type="CDD" id="cd17354">
    <property type="entry name" value="MFS_Mch1p_like"/>
    <property type="match status" value="1"/>
</dbReference>
<feature type="transmembrane region" description="Helical" evidence="6">
    <location>
        <begin position="34"/>
        <end position="56"/>
    </location>
</feature>
<feature type="transmembrane region" description="Helical" evidence="6">
    <location>
        <begin position="386"/>
        <end position="404"/>
    </location>
</feature>
<evidence type="ECO:0000256" key="3">
    <source>
        <dbReference type="ARBA" id="ARBA00022989"/>
    </source>
</evidence>
<feature type="transmembrane region" description="Helical" evidence="6">
    <location>
        <begin position="194"/>
        <end position="213"/>
    </location>
</feature>
<comment type="subcellular location">
    <subcellularLocation>
        <location evidence="1">Membrane</location>
        <topology evidence="1">Multi-pass membrane protein</topology>
    </subcellularLocation>
</comment>
<dbReference type="GO" id="GO:0016020">
    <property type="term" value="C:membrane"/>
    <property type="evidence" value="ECO:0007669"/>
    <property type="project" value="UniProtKB-SubCell"/>
</dbReference>
<dbReference type="Pfam" id="PF23262">
    <property type="entry name" value="NFD4_C"/>
    <property type="match status" value="1"/>
</dbReference>
<dbReference type="InterPro" id="IPR036259">
    <property type="entry name" value="MFS_trans_sf"/>
</dbReference>
<sequence length="604" mass="64996">MAVEAPNGDGGGGGGGGGCLPQKSFLRQVLLGRWFMFFASLLIEAGSGATYIFGIYSHDIKSSLGYDQSTLNLLGFFKDLGGNVGVISGLINEVSPPWVVLLMGAVMNISGYLVIWLAVAGKIPKPKVWQMCIYICVAANSQTFANTGALVTCVKNFPGSRGAVLGLLKGMVGLSGAILTQFYRAFYGDDSKGLILFIGWLPTLISFVFLRTIRIIEIQRLKSKEEGRSEMWILYRILFVLLALAGLLMGLIIVQNQFRFNRSAYIGSCAPVVLLLFLPLAVVVKEELDVRNRLRTSNFAAPVLATETPPEGRSPQRQQPQQQSDSVGSGCAAGICSPPARGEDYSILQALFSVDLLVLFVATTCGLGGVLTAVDNLGQIGHSLGYPQQSVTTAVSLVSIWSFLGRVGSGFGSEVLISKYRFPRPLFFTLILLLACAGHLLIAFSVPYSIYVASIVIGLSFGAQFTMLFAIISEIFGLKHYATLYNFGAVASPVGSYVLNVRVAGYLYDREALRQMAELGLTRKEGEELTCNGPNCFKLAFLVVAGVTLLGAVVSVVLVVRTWSFYRGDIYKRFREEGSGAEEEGGGDEVAAAAESPDNVRRST</sequence>
<evidence type="ECO:0000256" key="1">
    <source>
        <dbReference type="ARBA" id="ARBA00004141"/>
    </source>
</evidence>
<dbReference type="Proteomes" id="UP001154282">
    <property type="component" value="Unassembled WGS sequence"/>
</dbReference>
<feature type="transmembrane region" description="Helical" evidence="6">
    <location>
        <begin position="350"/>
        <end position="374"/>
    </location>
</feature>
<dbReference type="PANTHER" id="PTHR21576">
    <property type="entry name" value="UNCHARACTERIZED NODULIN-LIKE PROTEIN"/>
    <property type="match status" value="1"/>
</dbReference>
<comment type="caution">
    <text evidence="9">The sequence shown here is derived from an EMBL/GenBank/DDBJ whole genome shotgun (WGS) entry which is preliminary data.</text>
</comment>
<evidence type="ECO:0000256" key="6">
    <source>
        <dbReference type="SAM" id="Phobius"/>
    </source>
</evidence>
<gene>
    <name evidence="9" type="ORF">LITE_LOCUS13650</name>
</gene>
<feature type="transmembrane region" description="Helical" evidence="6">
    <location>
        <begin position="484"/>
        <end position="508"/>
    </location>
</feature>
<dbReference type="SUPFAM" id="SSF103473">
    <property type="entry name" value="MFS general substrate transporter"/>
    <property type="match status" value="1"/>
</dbReference>
<evidence type="ECO:0000313" key="10">
    <source>
        <dbReference type="Proteomes" id="UP001154282"/>
    </source>
</evidence>
<dbReference type="InterPro" id="IPR056555">
    <property type="entry name" value="NFD4_C"/>
</dbReference>
<protein>
    <recommendedName>
        <fullName evidence="11">Nodulin-like domain-containing protein</fullName>
    </recommendedName>
</protein>
<dbReference type="InterPro" id="IPR010658">
    <property type="entry name" value="Nodulin-like"/>
</dbReference>
<dbReference type="Pfam" id="PF06813">
    <property type="entry name" value="Nodulin-like"/>
    <property type="match status" value="1"/>
</dbReference>
<keyword evidence="4 6" id="KW-0472">Membrane</keyword>
<evidence type="ECO:0008006" key="11">
    <source>
        <dbReference type="Google" id="ProtNLM"/>
    </source>
</evidence>
<feature type="transmembrane region" description="Helical" evidence="6">
    <location>
        <begin position="425"/>
        <end position="444"/>
    </location>
</feature>
<keyword evidence="3 6" id="KW-1133">Transmembrane helix</keyword>
<evidence type="ECO:0000259" key="7">
    <source>
        <dbReference type="Pfam" id="PF06813"/>
    </source>
</evidence>
<dbReference type="EMBL" id="CAMGYJ010000004">
    <property type="protein sequence ID" value="CAI0407659.1"/>
    <property type="molecule type" value="Genomic_DNA"/>
</dbReference>
<feature type="transmembrane region" description="Helical" evidence="6">
    <location>
        <begin position="539"/>
        <end position="563"/>
    </location>
</feature>
<proteinExistence type="predicted"/>
<evidence type="ECO:0000313" key="9">
    <source>
        <dbReference type="EMBL" id="CAI0407659.1"/>
    </source>
</evidence>
<feature type="transmembrane region" description="Helical" evidence="6">
    <location>
        <begin position="450"/>
        <end position="472"/>
    </location>
</feature>
<feature type="domain" description="NFD4 C-terminal" evidence="8">
    <location>
        <begin position="357"/>
        <end position="566"/>
    </location>
</feature>
<evidence type="ECO:0000256" key="5">
    <source>
        <dbReference type="SAM" id="MobiDB-lite"/>
    </source>
</evidence>
<feature type="transmembrane region" description="Helical" evidence="6">
    <location>
        <begin position="163"/>
        <end position="182"/>
    </location>
</feature>
<organism evidence="9 10">
    <name type="scientific">Linum tenue</name>
    <dbReference type="NCBI Taxonomy" id="586396"/>
    <lineage>
        <taxon>Eukaryota</taxon>
        <taxon>Viridiplantae</taxon>
        <taxon>Streptophyta</taxon>
        <taxon>Embryophyta</taxon>
        <taxon>Tracheophyta</taxon>
        <taxon>Spermatophyta</taxon>
        <taxon>Magnoliopsida</taxon>
        <taxon>eudicotyledons</taxon>
        <taxon>Gunneridae</taxon>
        <taxon>Pentapetalae</taxon>
        <taxon>rosids</taxon>
        <taxon>fabids</taxon>
        <taxon>Malpighiales</taxon>
        <taxon>Linaceae</taxon>
        <taxon>Linum</taxon>
    </lineage>
</organism>
<feature type="region of interest" description="Disordered" evidence="5">
    <location>
        <begin position="305"/>
        <end position="331"/>
    </location>
</feature>
<dbReference type="AlphaFoldDB" id="A0AAV0JEF0"/>
<feature type="domain" description="Nodulin-like" evidence="7">
    <location>
        <begin position="33"/>
        <end position="284"/>
    </location>
</feature>
<accession>A0AAV0JEF0</accession>
<feature type="transmembrane region" description="Helical" evidence="6">
    <location>
        <begin position="98"/>
        <end position="119"/>
    </location>
</feature>
<feature type="compositionally biased region" description="Low complexity" evidence="5">
    <location>
        <begin position="313"/>
        <end position="324"/>
    </location>
</feature>
<dbReference type="Gene3D" id="1.20.1250.20">
    <property type="entry name" value="MFS general substrate transporter like domains"/>
    <property type="match status" value="1"/>
</dbReference>
<feature type="transmembrane region" description="Helical" evidence="6">
    <location>
        <begin position="265"/>
        <end position="284"/>
    </location>
</feature>
<evidence type="ECO:0000256" key="2">
    <source>
        <dbReference type="ARBA" id="ARBA00022692"/>
    </source>
</evidence>
<evidence type="ECO:0000256" key="4">
    <source>
        <dbReference type="ARBA" id="ARBA00023136"/>
    </source>
</evidence>
<name>A0AAV0JEF0_9ROSI</name>
<feature type="transmembrane region" description="Helical" evidence="6">
    <location>
        <begin position="233"/>
        <end position="253"/>
    </location>
</feature>